<keyword evidence="3" id="KW-1185">Reference proteome</keyword>
<dbReference type="eggNOG" id="ENOG502T5WS">
    <property type="taxonomic scope" value="Eukaryota"/>
</dbReference>
<evidence type="ECO:0000313" key="3">
    <source>
        <dbReference type="Proteomes" id="UP000008698"/>
    </source>
</evidence>
<dbReference type="EMBL" id="DS985216">
    <property type="protein sequence ID" value="EEY17281.1"/>
    <property type="molecule type" value="Genomic_DNA"/>
</dbReference>
<reference evidence="3" key="1">
    <citation type="journal article" date="2011" name="PLoS Pathog.">
        <title>Comparative genomics yields insights into niche adaptation of plant vascular wilt pathogens.</title>
        <authorList>
            <person name="Klosterman S.J."/>
            <person name="Subbarao K.V."/>
            <person name="Kang S."/>
            <person name="Veronese P."/>
            <person name="Gold S.E."/>
            <person name="Thomma B.P.H.J."/>
            <person name="Chen Z."/>
            <person name="Henrissat B."/>
            <person name="Lee Y.-H."/>
            <person name="Park J."/>
            <person name="Garcia-Pedrajas M.D."/>
            <person name="Barbara D.J."/>
            <person name="Anchieta A."/>
            <person name="de Jonge R."/>
            <person name="Santhanam P."/>
            <person name="Maruthachalam K."/>
            <person name="Atallah Z."/>
            <person name="Amyotte S.G."/>
            <person name="Paz Z."/>
            <person name="Inderbitzin P."/>
            <person name="Hayes R.J."/>
            <person name="Heiman D.I."/>
            <person name="Young S."/>
            <person name="Zeng Q."/>
            <person name="Engels R."/>
            <person name="Galagan J."/>
            <person name="Cuomo C.A."/>
            <person name="Dobinson K.F."/>
            <person name="Ma L.-J."/>
        </authorList>
    </citation>
    <scope>NUCLEOTIDE SEQUENCE [LARGE SCALE GENOMIC DNA]</scope>
    <source>
        <strain evidence="3">VaMs.102 / ATCC MYA-4576 / FGSC 10136</strain>
    </source>
</reference>
<dbReference type="RefSeq" id="XP_003007251.1">
    <property type="nucleotide sequence ID" value="XM_003007205.1"/>
</dbReference>
<dbReference type="GeneID" id="9533334"/>
<protein>
    <submittedName>
        <fullName evidence="2">Predicted protein</fullName>
    </submittedName>
</protein>
<dbReference type="KEGG" id="val:VDBG_03390"/>
<feature type="region of interest" description="Disordered" evidence="1">
    <location>
        <begin position="15"/>
        <end position="39"/>
    </location>
</feature>
<gene>
    <name evidence="2" type="ORF">VDBG_03390</name>
</gene>
<name>C9SE34_VERA1</name>
<feature type="region of interest" description="Disordered" evidence="1">
    <location>
        <begin position="79"/>
        <end position="100"/>
    </location>
</feature>
<dbReference type="OrthoDB" id="10531189at2759"/>
<dbReference type="AlphaFoldDB" id="C9SE34"/>
<evidence type="ECO:0000256" key="1">
    <source>
        <dbReference type="SAM" id="MobiDB-lite"/>
    </source>
</evidence>
<organism evidence="3">
    <name type="scientific">Verticillium alfalfae (strain VaMs.102 / ATCC MYA-4576 / FGSC 10136)</name>
    <name type="common">Verticillium wilt of alfalfa</name>
    <name type="synonym">Verticillium albo-atrum</name>
    <dbReference type="NCBI Taxonomy" id="526221"/>
    <lineage>
        <taxon>Eukaryota</taxon>
        <taxon>Fungi</taxon>
        <taxon>Dikarya</taxon>
        <taxon>Ascomycota</taxon>
        <taxon>Pezizomycotina</taxon>
        <taxon>Sordariomycetes</taxon>
        <taxon>Hypocreomycetidae</taxon>
        <taxon>Glomerellales</taxon>
        <taxon>Plectosphaerellaceae</taxon>
        <taxon>Verticillium</taxon>
    </lineage>
</organism>
<accession>C9SE34</accession>
<dbReference type="HOGENOM" id="CLU_2308204_0_0_1"/>
<sequence length="100" mass="11082">MSEFWVKQSEEVFRTEGSQATDRYGVKTHPNSGARPSLFGPIGAFKPAMKFLEARDKDNKTLTGDTRHGQVAPCRQGHVDYCRGRGERGGDDPNKDLDGL</sequence>
<evidence type="ECO:0000313" key="2">
    <source>
        <dbReference type="EMBL" id="EEY17281.1"/>
    </source>
</evidence>
<dbReference type="Proteomes" id="UP000008698">
    <property type="component" value="Unassembled WGS sequence"/>
</dbReference>
<proteinExistence type="predicted"/>